<keyword evidence="1" id="KW-0479">Metal-binding</keyword>
<name>A0A1B6KLX2_9HEMI</name>
<keyword evidence="3 5" id="KW-0863">Zinc-finger</keyword>
<evidence type="ECO:0000256" key="5">
    <source>
        <dbReference type="PROSITE-ProRule" id="PRU00042"/>
    </source>
</evidence>
<feature type="non-terminal residue" evidence="7">
    <location>
        <position position="1"/>
    </location>
</feature>
<dbReference type="PANTHER" id="PTHR24409:SF295">
    <property type="entry name" value="AZ2-RELATED"/>
    <property type="match status" value="1"/>
</dbReference>
<reference evidence="7" key="1">
    <citation type="submission" date="2015-11" db="EMBL/GenBank/DDBJ databases">
        <title>De novo transcriptome assembly of four potential Pierce s Disease insect vectors from Arizona vineyards.</title>
        <authorList>
            <person name="Tassone E.E."/>
        </authorList>
    </citation>
    <scope>NUCLEOTIDE SEQUENCE</scope>
</reference>
<dbReference type="GO" id="GO:0000981">
    <property type="term" value="F:DNA-binding transcription factor activity, RNA polymerase II-specific"/>
    <property type="evidence" value="ECO:0007669"/>
    <property type="project" value="TreeGrafter"/>
</dbReference>
<keyword evidence="2" id="KW-0677">Repeat</keyword>
<dbReference type="SUPFAM" id="SSF57667">
    <property type="entry name" value="beta-beta-alpha zinc fingers"/>
    <property type="match status" value="1"/>
</dbReference>
<dbReference type="AlphaFoldDB" id="A0A1B6KLX2"/>
<dbReference type="Pfam" id="PF00096">
    <property type="entry name" value="zf-C2H2"/>
    <property type="match status" value="2"/>
</dbReference>
<dbReference type="PROSITE" id="PS00028">
    <property type="entry name" value="ZINC_FINGER_C2H2_1"/>
    <property type="match status" value="2"/>
</dbReference>
<dbReference type="GO" id="GO:0008270">
    <property type="term" value="F:zinc ion binding"/>
    <property type="evidence" value="ECO:0007669"/>
    <property type="project" value="UniProtKB-KW"/>
</dbReference>
<dbReference type="EMBL" id="GEBQ01027550">
    <property type="protein sequence ID" value="JAT12427.1"/>
    <property type="molecule type" value="Transcribed_RNA"/>
</dbReference>
<keyword evidence="4" id="KW-0862">Zinc</keyword>
<dbReference type="PANTHER" id="PTHR24409">
    <property type="entry name" value="ZINC FINGER PROTEIN 142"/>
    <property type="match status" value="1"/>
</dbReference>
<dbReference type="SMART" id="SM00355">
    <property type="entry name" value="ZnF_C2H2"/>
    <property type="match status" value="2"/>
</dbReference>
<evidence type="ECO:0000313" key="7">
    <source>
        <dbReference type="EMBL" id="JAT12427.1"/>
    </source>
</evidence>
<sequence length="160" mass="18457">QEAVGAATAAQQQRDSQDIHDLKPQHICGCGESFSNDSLYMSHRSICSFPFICQHCGKVYKYKYKLEEHMLLKHSTSTEKGLIVSDVMSLAGIPNNPSFTEAEAVDYQRFENYNAMKPSMFKCELCEKAYKYKHKLKEHMFLKHSIDMGTKNRGRPRKPW</sequence>
<feature type="domain" description="C2H2-type" evidence="6">
    <location>
        <begin position="51"/>
        <end position="79"/>
    </location>
</feature>
<dbReference type="GO" id="GO:0000977">
    <property type="term" value="F:RNA polymerase II transcription regulatory region sequence-specific DNA binding"/>
    <property type="evidence" value="ECO:0007669"/>
    <property type="project" value="TreeGrafter"/>
</dbReference>
<dbReference type="PROSITE" id="PS50157">
    <property type="entry name" value="ZINC_FINGER_C2H2_2"/>
    <property type="match status" value="2"/>
</dbReference>
<proteinExistence type="predicted"/>
<evidence type="ECO:0000256" key="1">
    <source>
        <dbReference type="ARBA" id="ARBA00022723"/>
    </source>
</evidence>
<dbReference type="GO" id="GO:0005634">
    <property type="term" value="C:nucleus"/>
    <property type="evidence" value="ECO:0007669"/>
    <property type="project" value="TreeGrafter"/>
</dbReference>
<dbReference type="InterPro" id="IPR036236">
    <property type="entry name" value="Znf_C2H2_sf"/>
</dbReference>
<evidence type="ECO:0000256" key="2">
    <source>
        <dbReference type="ARBA" id="ARBA00022737"/>
    </source>
</evidence>
<evidence type="ECO:0000256" key="3">
    <source>
        <dbReference type="ARBA" id="ARBA00022771"/>
    </source>
</evidence>
<dbReference type="Gene3D" id="3.30.160.60">
    <property type="entry name" value="Classic Zinc Finger"/>
    <property type="match status" value="1"/>
</dbReference>
<protein>
    <recommendedName>
        <fullName evidence="6">C2H2-type domain-containing protein</fullName>
    </recommendedName>
</protein>
<gene>
    <name evidence="7" type="ORF">g.3040</name>
</gene>
<evidence type="ECO:0000256" key="4">
    <source>
        <dbReference type="ARBA" id="ARBA00022833"/>
    </source>
</evidence>
<organism evidence="7">
    <name type="scientific">Graphocephala atropunctata</name>
    <dbReference type="NCBI Taxonomy" id="36148"/>
    <lineage>
        <taxon>Eukaryota</taxon>
        <taxon>Metazoa</taxon>
        <taxon>Ecdysozoa</taxon>
        <taxon>Arthropoda</taxon>
        <taxon>Hexapoda</taxon>
        <taxon>Insecta</taxon>
        <taxon>Pterygota</taxon>
        <taxon>Neoptera</taxon>
        <taxon>Paraneoptera</taxon>
        <taxon>Hemiptera</taxon>
        <taxon>Auchenorrhyncha</taxon>
        <taxon>Membracoidea</taxon>
        <taxon>Cicadellidae</taxon>
        <taxon>Cicadellinae</taxon>
        <taxon>Cicadellini</taxon>
        <taxon>Graphocephala</taxon>
    </lineage>
</organism>
<dbReference type="InterPro" id="IPR013087">
    <property type="entry name" value="Znf_C2H2_type"/>
</dbReference>
<feature type="domain" description="C2H2-type" evidence="6">
    <location>
        <begin position="121"/>
        <end position="149"/>
    </location>
</feature>
<accession>A0A1B6KLX2</accession>
<evidence type="ECO:0000259" key="6">
    <source>
        <dbReference type="PROSITE" id="PS50157"/>
    </source>
</evidence>